<evidence type="ECO:0000313" key="9">
    <source>
        <dbReference type="EMBL" id="BCB84524.1"/>
    </source>
</evidence>
<keyword evidence="5 7" id="KW-1133">Transmembrane helix</keyword>
<evidence type="ECO:0000256" key="4">
    <source>
        <dbReference type="ARBA" id="ARBA00022692"/>
    </source>
</evidence>
<feature type="transmembrane region" description="Helical" evidence="7">
    <location>
        <begin position="244"/>
        <end position="265"/>
    </location>
</feature>
<evidence type="ECO:0000256" key="1">
    <source>
        <dbReference type="ARBA" id="ARBA00004651"/>
    </source>
</evidence>
<feature type="domain" description="ABC transmembrane type-1" evidence="8">
    <location>
        <begin position="82"/>
        <end position="266"/>
    </location>
</feature>
<dbReference type="GO" id="GO:0055085">
    <property type="term" value="P:transmembrane transport"/>
    <property type="evidence" value="ECO:0007669"/>
    <property type="project" value="InterPro"/>
</dbReference>
<dbReference type="SUPFAM" id="SSF161098">
    <property type="entry name" value="MetI-like"/>
    <property type="match status" value="1"/>
</dbReference>
<feature type="transmembrane region" description="Helical" evidence="7">
    <location>
        <begin position="89"/>
        <end position="109"/>
    </location>
</feature>
<evidence type="ECO:0000259" key="8">
    <source>
        <dbReference type="PROSITE" id="PS50928"/>
    </source>
</evidence>
<dbReference type="Proteomes" id="UP000503011">
    <property type="component" value="Chromosome"/>
</dbReference>
<dbReference type="RefSeq" id="WP_173155727.1">
    <property type="nucleotide sequence ID" value="NZ_AP022871.1"/>
</dbReference>
<evidence type="ECO:0000256" key="6">
    <source>
        <dbReference type="ARBA" id="ARBA00023136"/>
    </source>
</evidence>
<evidence type="ECO:0000256" key="2">
    <source>
        <dbReference type="ARBA" id="ARBA00022448"/>
    </source>
</evidence>
<feature type="transmembrane region" description="Helical" evidence="7">
    <location>
        <begin position="156"/>
        <end position="177"/>
    </location>
</feature>
<dbReference type="PANTHER" id="PTHR30151">
    <property type="entry name" value="ALKANE SULFONATE ABC TRANSPORTER-RELATED, MEMBRANE SUBUNIT"/>
    <property type="match status" value="1"/>
</dbReference>
<comment type="subcellular location">
    <subcellularLocation>
        <location evidence="1 7">Cell membrane</location>
        <topology evidence="1 7">Multi-pass membrane protein</topology>
    </subcellularLocation>
</comment>
<dbReference type="AlphaFoldDB" id="A0A6F8YEG0"/>
<evidence type="ECO:0000256" key="5">
    <source>
        <dbReference type="ARBA" id="ARBA00022989"/>
    </source>
</evidence>
<dbReference type="PANTHER" id="PTHR30151:SF38">
    <property type="entry name" value="ALIPHATIC SULFONATES TRANSPORT PERMEASE PROTEIN SSUC-RELATED"/>
    <property type="match status" value="1"/>
</dbReference>
<keyword evidence="10" id="KW-1185">Reference proteome</keyword>
<keyword evidence="4 7" id="KW-0812">Transmembrane</keyword>
<keyword evidence="6 7" id="KW-0472">Membrane</keyword>
<comment type="similarity">
    <text evidence="7">Belongs to the binding-protein-dependent transport system permease family.</text>
</comment>
<reference evidence="9 10" key="1">
    <citation type="submission" date="2020-03" db="EMBL/GenBank/DDBJ databases">
        <title>Whole genome shotgun sequence of Phytohabitans suffuscus NBRC 105367.</title>
        <authorList>
            <person name="Komaki H."/>
            <person name="Tamura T."/>
        </authorList>
    </citation>
    <scope>NUCLEOTIDE SEQUENCE [LARGE SCALE GENOMIC DNA]</scope>
    <source>
        <strain evidence="9 10">NBRC 105367</strain>
    </source>
</reference>
<feature type="transmembrane region" description="Helical" evidence="7">
    <location>
        <begin position="34"/>
        <end position="54"/>
    </location>
</feature>
<keyword evidence="3" id="KW-1003">Cell membrane</keyword>
<dbReference type="KEGG" id="psuu:Psuf_018370"/>
<protein>
    <recommendedName>
        <fullName evidence="8">ABC transmembrane type-1 domain-containing protein</fullName>
    </recommendedName>
</protein>
<feature type="transmembrane region" description="Helical" evidence="7">
    <location>
        <begin position="198"/>
        <end position="224"/>
    </location>
</feature>
<dbReference type="InterPro" id="IPR000515">
    <property type="entry name" value="MetI-like"/>
</dbReference>
<evidence type="ECO:0000313" key="10">
    <source>
        <dbReference type="Proteomes" id="UP000503011"/>
    </source>
</evidence>
<sequence>MTDVRTPPVTEAQTAVASDTATVRGRQAQVLGPARLLVVPAVLLLIWYTLYLILGRDAVASPAGVAGEIRDGLSAGWLAESMLITLRTATMAFALATAAGLWLGFVLGLSRTVRTALRSPILWAQSIPKIVLFPVFLLLMGVGTSTNVAFASLYGAIPLAIVTMTGVAGTPSVLLRLGRSYRLGRWRTFWRVIVPNTLPTLSIGLRYCFSLCFIGVVLAEMFVSLQGAGRELIQAMTLSNLDRIFAIAVALAVVALLVNGAFLFVQRHLERHRPQPERSPL</sequence>
<dbReference type="Gene3D" id="1.10.3720.10">
    <property type="entry name" value="MetI-like"/>
    <property type="match status" value="1"/>
</dbReference>
<organism evidence="9 10">
    <name type="scientific">Phytohabitans suffuscus</name>
    <dbReference type="NCBI Taxonomy" id="624315"/>
    <lineage>
        <taxon>Bacteria</taxon>
        <taxon>Bacillati</taxon>
        <taxon>Actinomycetota</taxon>
        <taxon>Actinomycetes</taxon>
        <taxon>Micromonosporales</taxon>
        <taxon>Micromonosporaceae</taxon>
    </lineage>
</organism>
<dbReference type="PROSITE" id="PS50928">
    <property type="entry name" value="ABC_TM1"/>
    <property type="match status" value="1"/>
</dbReference>
<dbReference type="Pfam" id="PF00528">
    <property type="entry name" value="BPD_transp_1"/>
    <property type="match status" value="1"/>
</dbReference>
<evidence type="ECO:0000256" key="3">
    <source>
        <dbReference type="ARBA" id="ARBA00022475"/>
    </source>
</evidence>
<accession>A0A6F8YEG0</accession>
<name>A0A6F8YEG0_9ACTN</name>
<dbReference type="GO" id="GO:0005886">
    <property type="term" value="C:plasma membrane"/>
    <property type="evidence" value="ECO:0007669"/>
    <property type="project" value="UniProtKB-SubCell"/>
</dbReference>
<feature type="transmembrane region" description="Helical" evidence="7">
    <location>
        <begin position="130"/>
        <end position="150"/>
    </location>
</feature>
<dbReference type="CDD" id="cd06261">
    <property type="entry name" value="TM_PBP2"/>
    <property type="match status" value="1"/>
</dbReference>
<proteinExistence type="inferred from homology"/>
<evidence type="ECO:0000256" key="7">
    <source>
        <dbReference type="RuleBase" id="RU363032"/>
    </source>
</evidence>
<reference evidence="9 10" key="2">
    <citation type="submission" date="2020-03" db="EMBL/GenBank/DDBJ databases">
        <authorList>
            <person name="Ichikawa N."/>
            <person name="Kimura A."/>
            <person name="Kitahashi Y."/>
            <person name="Uohara A."/>
        </authorList>
    </citation>
    <scope>NUCLEOTIDE SEQUENCE [LARGE SCALE GENOMIC DNA]</scope>
    <source>
        <strain evidence="9 10">NBRC 105367</strain>
    </source>
</reference>
<keyword evidence="2 7" id="KW-0813">Transport</keyword>
<gene>
    <name evidence="9" type="ORF">Psuf_018370</name>
</gene>
<dbReference type="EMBL" id="AP022871">
    <property type="protein sequence ID" value="BCB84524.1"/>
    <property type="molecule type" value="Genomic_DNA"/>
</dbReference>
<dbReference type="InterPro" id="IPR035906">
    <property type="entry name" value="MetI-like_sf"/>
</dbReference>